<dbReference type="EMBL" id="BPLR01016032">
    <property type="protein sequence ID" value="GIY80639.1"/>
    <property type="molecule type" value="Genomic_DNA"/>
</dbReference>
<dbReference type="AlphaFoldDB" id="A0AAV4WFL5"/>
<name>A0AAV4WFL5_CAEEX</name>
<accession>A0AAV4WFL5</accession>
<keyword evidence="2" id="KW-1185">Reference proteome</keyword>
<evidence type="ECO:0000313" key="1">
    <source>
        <dbReference type="EMBL" id="GIY80639.1"/>
    </source>
</evidence>
<comment type="caution">
    <text evidence="1">The sequence shown here is derived from an EMBL/GenBank/DDBJ whole genome shotgun (WGS) entry which is preliminary data.</text>
</comment>
<sequence length="116" mass="13204">MQFYFISVPTVCSGDYYDSNKFRHTEHGEIPEELYSERGNQLLLFEPEAKCEAVGYQKEVCEKMNRIEETAPMPKGIYSVPNLFTSPLQFKVIAVTVAPWLCKKFGSCVLATVVIK</sequence>
<gene>
    <name evidence="1" type="ORF">CEXT_505151</name>
</gene>
<evidence type="ECO:0000313" key="2">
    <source>
        <dbReference type="Proteomes" id="UP001054945"/>
    </source>
</evidence>
<protein>
    <submittedName>
        <fullName evidence="1">Uncharacterized protein</fullName>
    </submittedName>
</protein>
<organism evidence="1 2">
    <name type="scientific">Caerostris extrusa</name>
    <name type="common">Bark spider</name>
    <name type="synonym">Caerostris bankana</name>
    <dbReference type="NCBI Taxonomy" id="172846"/>
    <lineage>
        <taxon>Eukaryota</taxon>
        <taxon>Metazoa</taxon>
        <taxon>Ecdysozoa</taxon>
        <taxon>Arthropoda</taxon>
        <taxon>Chelicerata</taxon>
        <taxon>Arachnida</taxon>
        <taxon>Araneae</taxon>
        <taxon>Araneomorphae</taxon>
        <taxon>Entelegynae</taxon>
        <taxon>Araneoidea</taxon>
        <taxon>Araneidae</taxon>
        <taxon>Caerostris</taxon>
    </lineage>
</organism>
<dbReference type="Proteomes" id="UP001054945">
    <property type="component" value="Unassembled WGS sequence"/>
</dbReference>
<proteinExistence type="predicted"/>
<reference evidence="1 2" key="1">
    <citation type="submission" date="2021-06" db="EMBL/GenBank/DDBJ databases">
        <title>Caerostris extrusa draft genome.</title>
        <authorList>
            <person name="Kono N."/>
            <person name="Arakawa K."/>
        </authorList>
    </citation>
    <scope>NUCLEOTIDE SEQUENCE [LARGE SCALE GENOMIC DNA]</scope>
</reference>